<name>A0A6G7Y863_9ACTN</name>
<dbReference type="GO" id="GO:0003677">
    <property type="term" value="F:DNA binding"/>
    <property type="evidence" value="ECO:0007669"/>
    <property type="project" value="UniProtKB-KW"/>
</dbReference>
<gene>
    <name evidence="5" type="ORF">G7070_11740</name>
</gene>
<keyword evidence="3" id="KW-0804">Transcription</keyword>
<dbReference type="RefSeq" id="WP_166233895.1">
    <property type="nucleotide sequence ID" value="NZ_CP049865.1"/>
</dbReference>
<dbReference type="PANTHER" id="PTHR43537:SF5">
    <property type="entry name" value="UXU OPERON TRANSCRIPTIONAL REGULATOR"/>
    <property type="match status" value="1"/>
</dbReference>
<dbReference type="SMART" id="SM00895">
    <property type="entry name" value="FCD"/>
    <property type="match status" value="1"/>
</dbReference>
<dbReference type="Proteomes" id="UP000501058">
    <property type="component" value="Chromosome"/>
</dbReference>
<dbReference type="PANTHER" id="PTHR43537">
    <property type="entry name" value="TRANSCRIPTIONAL REGULATOR, GNTR FAMILY"/>
    <property type="match status" value="1"/>
</dbReference>
<evidence type="ECO:0000256" key="3">
    <source>
        <dbReference type="ARBA" id="ARBA00023163"/>
    </source>
</evidence>
<keyword evidence="2" id="KW-0238">DNA-binding</keyword>
<evidence type="ECO:0000256" key="1">
    <source>
        <dbReference type="ARBA" id="ARBA00023015"/>
    </source>
</evidence>
<dbReference type="KEGG" id="prv:G7070_11740"/>
<evidence type="ECO:0000313" key="5">
    <source>
        <dbReference type="EMBL" id="QIK72821.1"/>
    </source>
</evidence>
<keyword evidence="1" id="KW-0805">Transcription regulation</keyword>
<dbReference type="InterPro" id="IPR008920">
    <property type="entry name" value="TF_FadR/GntR_C"/>
</dbReference>
<protein>
    <submittedName>
        <fullName evidence="5">GntR family transcriptional regulator</fullName>
    </submittedName>
</protein>
<dbReference type="SUPFAM" id="SSF48008">
    <property type="entry name" value="GntR ligand-binding domain-like"/>
    <property type="match status" value="1"/>
</dbReference>
<evidence type="ECO:0000313" key="6">
    <source>
        <dbReference type="Proteomes" id="UP000501058"/>
    </source>
</evidence>
<accession>A0A6G7Y863</accession>
<keyword evidence="6" id="KW-1185">Reference proteome</keyword>
<dbReference type="EMBL" id="CP049865">
    <property type="protein sequence ID" value="QIK72821.1"/>
    <property type="molecule type" value="Genomic_DNA"/>
</dbReference>
<dbReference type="Pfam" id="PF07729">
    <property type="entry name" value="FCD"/>
    <property type="match status" value="1"/>
</dbReference>
<feature type="domain" description="GntR C-terminal" evidence="4">
    <location>
        <begin position="86"/>
        <end position="210"/>
    </location>
</feature>
<dbReference type="InterPro" id="IPR011711">
    <property type="entry name" value="GntR_C"/>
</dbReference>
<sequence>MHVSAAFVEALPRPAAEKVARLRMLIAEGSLATDAPLPIARVAESLDTDADTALEILMELGRDGYLERVDEATVRVCTEQEFRGSDVLEVRGMLEPAAVRCAAVHVRPADLITLRQQEQRVAETVSDRDFTAFRRAEDALVSSLLSLHPNAEIARLVADLRVRTPYDGLRDALECGVLAPTLQPHTRLLDLVEARDADAVEALIRRTLVALRFAGAPVMDAPYLHGVPVGPDGQPDGEFLDAAYD</sequence>
<evidence type="ECO:0000259" key="4">
    <source>
        <dbReference type="SMART" id="SM00895"/>
    </source>
</evidence>
<evidence type="ECO:0000256" key="2">
    <source>
        <dbReference type="ARBA" id="ARBA00023125"/>
    </source>
</evidence>
<reference evidence="5 6" key="1">
    <citation type="submission" date="2020-03" db="EMBL/GenBank/DDBJ databases">
        <title>Propioniciclava sp. nov., isolated from Hydrophilus acuminatus.</title>
        <authorList>
            <person name="Hyun D.-W."/>
            <person name="Bae J.-W."/>
        </authorList>
    </citation>
    <scope>NUCLEOTIDE SEQUENCE [LARGE SCALE GENOMIC DNA]</scope>
    <source>
        <strain evidence="5 6">HDW11</strain>
    </source>
</reference>
<dbReference type="AlphaFoldDB" id="A0A6G7Y863"/>
<proteinExistence type="predicted"/>
<organism evidence="5 6">
    <name type="scientific">Propioniciclava coleopterorum</name>
    <dbReference type="NCBI Taxonomy" id="2714937"/>
    <lineage>
        <taxon>Bacteria</taxon>
        <taxon>Bacillati</taxon>
        <taxon>Actinomycetota</taxon>
        <taxon>Actinomycetes</taxon>
        <taxon>Propionibacteriales</taxon>
        <taxon>Propionibacteriaceae</taxon>
        <taxon>Propioniciclava</taxon>
    </lineage>
</organism>
<dbReference type="Gene3D" id="1.20.120.530">
    <property type="entry name" value="GntR ligand-binding domain-like"/>
    <property type="match status" value="1"/>
</dbReference>